<evidence type="ECO:0000313" key="2">
    <source>
        <dbReference type="EMBL" id="KPA84071.1"/>
    </source>
</evidence>
<dbReference type="VEuPathDB" id="TriTrypDB:LpyrH10_03_3340"/>
<comment type="caution">
    <text evidence="2">The sequence shown here is derived from an EMBL/GenBank/DDBJ whole genome shotgun (WGS) entry which is preliminary data.</text>
</comment>
<protein>
    <submittedName>
        <fullName evidence="2">Uncharacterized protein</fullName>
    </submittedName>
</protein>
<proteinExistence type="predicted"/>
<dbReference type="RefSeq" id="XP_015662510.1">
    <property type="nucleotide sequence ID" value="XM_015799032.1"/>
</dbReference>
<feature type="compositionally biased region" description="Low complexity" evidence="1">
    <location>
        <begin position="51"/>
        <end position="66"/>
    </location>
</feature>
<keyword evidence="3" id="KW-1185">Reference proteome</keyword>
<accession>A0A0N0DYG7</accession>
<evidence type="ECO:0000256" key="1">
    <source>
        <dbReference type="SAM" id="MobiDB-lite"/>
    </source>
</evidence>
<dbReference type="GeneID" id="26902478"/>
<organism evidence="2 3">
    <name type="scientific">Leptomonas pyrrhocoris</name>
    <name type="common">Firebug parasite</name>
    <dbReference type="NCBI Taxonomy" id="157538"/>
    <lineage>
        <taxon>Eukaryota</taxon>
        <taxon>Discoba</taxon>
        <taxon>Euglenozoa</taxon>
        <taxon>Kinetoplastea</taxon>
        <taxon>Metakinetoplastina</taxon>
        <taxon>Trypanosomatida</taxon>
        <taxon>Trypanosomatidae</taxon>
        <taxon>Leishmaniinae</taxon>
        <taxon>Leptomonas</taxon>
    </lineage>
</organism>
<dbReference type="EMBL" id="LGTL01000003">
    <property type="protein sequence ID" value="KPA84071.1"/>
    <property type="molecule type" value="Genomic_DNA"/>
</dbReference>
<dbReference type="OrthoDB" id="265159at2759"/>
<feature type="region of interest" description="Disordered" evidence="1">
    <location>
        <begin position="175"/>
        <end position="305"/>
    </location>
</feature>
<feature type="compositionally biased region" description="Basic and acidic residues" evidence="1">
    <location>
        <begin position="223"/>
        <end position="235"/>
    </location>
</feature>
<dbReference type="Proteomes" id="UP000037923">
    <property type="component" value="Unassembled WGS sequence"/>
</dbReference>
<feature type="compositionally biased region" description="Polar residues" evidence="1">
    <location>
        <begin position="99"/>
        <end position="112"/>
    </location>
</feature>
<sequence>MSITSLSQHTFAAEATQTASSNPALAIARQKARYSRAYVPPPGLCRSRLDTSAATQPQQTQGASQQYTHDGVHSQLNTRTAAQPCGAKDAAQARATTAGSSGNPPRSSSAPSTGEWLQLFGSMQERQLACWRQLTQTQHQLTFELQGIRADVRSIAEKLAETNALLAQNVATLAAKAQPTATPASPRKRPRELRSNDTRADAERSPFPQQQQMTRPRSSLHPLRGDNDDGVDDGRVGPAQRRMTVHSVRLIGGSATSTQAIPHGDPAGNESDPTPADAAFPHVSSNDIDDKMSEAADSEADLFLL</sequence>
<evidence type="ECO:0000313" key="3">
    <source>
        <dbReference type="Proteomes" id="UP000037923"/>
    </source>
</evidence>
<feature type="region of interest" description="Disordered" evidence="1">
    <location>
        <begin position="1"/>
        <end position="20"/>
    </location>
</feature>
<dbReference type="AlphaFoldDB" id="A0A0N0DYG7"/>
<feature type="compositionally biased region" description="Acidic residues" evidence="1">
    <location>
        <begin position="296"/>
        <end position="305"/>
    </location>
</feature>
<reference evidence="2 3" key="1">
    <citation type="submission" date="2015-07" db="EMBL/GenBank/DDBJ databases">
        <title>High-quality genome of monoxenous trypanosomatid Leptomonas pyrrhocoris.</title>
        <authorList>
            <person name="Flegontov P."/>
            <person name="Butenko A."/>
            <person name="Firsov S."/>
            <person name="Vlcek C."/>
            <person name="Logacheva M.D."/>
            <person name="Field M."/>
            <person name="Filatov D."/>
            <person name="Flegontova O."/>
            <person name="Gerasimov E."/>
            <person name="Jackson A.P."/>
            <person name="Kelly S."/>
            <person name="Opperdoes F."/>
            <person name="O'Reilly A."/>
            <person name="Votypka J."/>
            <person name="Yurchenko V."/>
            <person name="Lukes J."/>
        </authorList>
    </citation>
    <scope>NUCLEOTIDE SEQUENCE [LARGE SCALE GENOMIC DNA]</scope>
    <source>
        <strain evidence="2">H10</strain>
    </source>
</reference>
<gene>
    <name evidence="2" type="ORF">ABB37_02183</name>
</gene>
<name>A0A0N0DYG7_LEPPY</name>
<dbReference type="OMA" id="EADIFML"/>
<feature type="region of interest" description="Disordered" evidence="1">
    <location>
        <begin position="38"/>
        <end position="114"/>
    </location>
</feature>
<feature type="compositionally biased region" description="Low complexity" evidence="1">
    <location>
        <begin position="87"/>
        <end position="98"/>
    </location>
</feature>
<feature type="compositionally biased region" description="Basic and acidic residues" evidence="1">
    <location>
        <begin position="192"/>
        <end position="204"/>
    </location>
</feature>
<feature type="compositionally biased region" description="Polar residues" evidence="1">
    <location>
        <begin position="207"/>
        <end position="217"/>
    </location>
</feature>